<dbReference type="Pfam" id="PF01807">
    <property type="entry name" value="Zn_ribbon_DnaG"/>
    <property type="match status" value="1"/>
</dbReference>
<evidence type="ECO:0000313" key="12">
    <source>
        <dbReference type="EMBL" id="ELR68189.1"/>
    </source>
</evidence>
<dbReference type="GO" id="GO:0003677">
    <property type="term" value="F:DNA binding"/>
    <property type="evidence" value="ECO:0007669"/>
    <property type="project" value="InterPro"/>
</dbReference>
<dbReference type="Gene3D" id="3.40.1360.10">
    <property type="match status" value="1"/>
</dbReference>
<accession>L8JL19</accession>
<keyword evidence="13" id="KW-1185">Reference proteome</keyword>
<dbReference type="eggNOG" id="COG0358">
    <property type="taxonomic scope" value="Bacteria"/>
</dbReference>
<organism evidence="12 13">
    <name type="scientific">Fulvivirga imtechensis AK7</name>
    <dbReference type="NCBI Taxonomy" id="1237149"/>
    <lineage>
        <taxon>Bacteria</taxon>
        <taxon>Pseudomonadati</taxon>
        <taxon>Bacteroidota</taxon>
        <taxon>Cytophagia</taxon>
        <taxon>Cytophagales</taxon>
        <taxon>Fulvivirgaceae</taxon>
        <taxon>Fulvivirga</taxon>
    </lineage>
</organism>
<dbReference type="Proteomes" id="UP000011135">
    <property type="component" value="Unassembled WGS sequence"/>
</dbReference>
<dbReference type="Pfam" id="PF13155">
    <property type="entry name" value="Toprim_2"/>
    <property type="match status" value="1"/>
</dbReference>
<keyword evidence="7" id="KW-0863">Zinc-finger</keyword>
<dbReference type="GO" id="GO:0003899">
    <property type="term" value="F:DNA-directed RNA polymerase activity"/>
    <property type="evidence" value="ECO:0007669"/>
    <property type="project" value="InterPro"/>
</dbReference>
<dbReference type="EMBL" id="AMZN01000134">
    <property type="protein sequence ID" value="ELR68189.1"/>
    <property type="molecule type" value="Genomic_DNA"/>
</dbReference>
<evidence type="ECO:0000256" key="8">
    <source>
        <dbReference type="ARBA" id="ARBA00022833"/>
    </source>
</evidence>
<dbReference type="SMART" id="SM00400">
    <property type="entry name" value="ZnF_CHCC"/>
    <property type="match status" value="1"/>
</dbReference>
<evidence type="ECO:0000259" key="11">
    <source>
        <dbReference type="SMART" id="SM00493"/>
    </source>
</evidence>
<sequence length="852" mass="96630">MEIPALKNQLDIYQVAERLGIRINKHHKALCPFHDDKRPSLQFSKEKQIATCFSGHCTAGTMDVISLVAKKLNLSTHEAIKWLETEFNPHGSSPPAGRETSKAEAPNFPQLFRVFEGNLKKSSKGKAYLEKRGLSQSLEVGYNGKEGWEKMRNCLIFPLKDEKGQIVSFYGRRAASGTNGTHYYNTNRQGLYPGYPKASTETLILTESVIDAATLQQHIPYPVLAFYGVNGITKELAESIKKLEGTLKELIFFFDGDEAGRSAVEKHAAFFEEIMEVKVSYVETPEGEDINSLAVNHPSLSRTCSGREEKELFTHLINNRKPFHYSPDPSPVQSSQANPSQLITDNPELLYYQNCVLNFTVLGGIKITGLDRLRVTLKIEHTDKNHLLPIRHNLDLYNNGQVEQLGQKIAEQMEVTTHEAVTAMAHLINELEEYREKRLEALKPKKETKPVLNQIEKTQALEVLKSPDLMKETMNLITQSGIVGEERNAFIAYLTYTSRKRASPLHLMCLGASGTGKTYLQEKVGELMPEEDKLEITTLSENAFYYFGREELKHKLILIEDLDGLSRSEASGSGAAYALRELQSKRRISKTVTLKDNKGNLKTVTLKVEGPVCVSGCTTREKIYEDNANRCILVYIDTSTAQDKKIMAYQQAVSSGSIDKTKENQNKQCLKNMQRLLKPLQIRNPYASMIQLPESVFKPRRTMMLLLSFIETITYYHQYQRSVSTDRHTGEQYIQTEVEDIAWAFRLLKEALFAKSDELSGACRSFFEQLKSIKGEESFRSQEIRKALRLAPSTLKRYLLELTRYGYVKVAGGSKYRGFEYQVSDHKEYEALRSSIDEQLEAILTRIRSVGK</sequence>
<dbReference type="AlphaFoldDB" id="L8JL19"/>
<feature type="domain" description="Toprim" evidence="11">
    <location>
        <begin position="201"/>
        <end position="276"/>
    </location>
</feature>
<dbReference type="GO" id="GO:0005737">
    <property type="term" value="C:cytoplasm"/>
    <property type="evidence" value="ECO:0007669"/>
    <property type="project" value="TreeGrafter"/>
</dbReference>
<evidence type="ECO:0000256" key="3">
    <source>
        <dbReference type="ARBA" id="ARBA00022679"/>
    </source>
</evidence>
<evidence type="ECO:0000256" key="6">
    <source>
        <dbReference type="ARBA" id="ARBA00022723"/>
    </source>
</evidence>
<dbReference type="Gene3D" id="3.90.980.10">
    <property type="entry name" value="DNA primase, catalytic core, N-terminal domain"/>
    <property type="match status" value="1"/>
</dbReference>
<keyword evidence="1" id="KW-0240">DNA-directed RNA polymerase</keyword>
<dbReference type="InterPro" id="IPR037068">
    <property type="entry name" value="DNA_primase_core_N_sf"/>
</dbReference>
<evidence type="ECO:0000256" key="2">
    <source>
        <dbReference type="ARBA" id="ARBA00022515"/>
    </source>
</evidence>
<dbReference type="OrthoDB" id="9804281at2"/>
<keyword evidence="5" id="KW-0235">DNA replication</keyword>
<evidence type="ECO:0000256" key="4">
    <source>
        <dbReference type="ARBA" id="ARBA00022695"/>
    </source>
</evidence>
<dbReference type="SUPFAM" id="SSF57783">
    <property type="entry name" value="Zinc beta-ribbon"/>
    <property type="match status" value="1"/>
</dbReference>
<keyword evidence="9" id="KW-0804">Transcription</keyword>
<keyword evidence="2" id="KW-0639">Primosome</keyword>
<reference evidence="12 13" key="1">
    <citation type="submission" date="2012-12" db="EMBL/GenBank/DDBJ databases">
        <title>Genome assembly of Fulvivirga imtechensis AK7.</title>
        <authorList>
            <person name="Nupur N."/>
            <person name="Khatri I."/>
            <person name="Kumar R."/>
            <person name="Subramanian S."/>
            <person name="Pinnaka A."/>
        </authorList>
    </citation>
    <scope>NUCLEOTIDE SEQUENCE [LARGE SCALE GENOMIC DNA]</scope>
    <source>
        <strain evidence="12 13">AK7</strain>
    </source>
</reference>
<dbReference type="GO" id="GO:0008270">
    <property type="term" value="F:zinc ion binding"/>
    <property type="evidence" value="ECO:0007669"/>
    <property type="project" value="UniProtKB-KW"/>
</dbReference>
<evidence type="ECO:0000256" key="5">
    <source>
        <dbReference type="ARBA" id="ARBA00022705"/>
    </source>
</evidence>
<feature type="domain" description="Zinc finger CHC2-type" evidence="10">
    <location>
        <begin position="27"/>
        <end position="84"/>
    </location>
</feature>
<dbReference type="CDD" id="cd01029">
    <property type="entry name" value="TOPRIM_primases"/>
    <property type="match status" value="1"/>
</dbReference>
<dbReference type="InterPro" id="IPR006171">
    <property type="entry name" value="TOPRIM_dom"/>
</dbReference>
<evidence type="ECO:0000313" key="13">
    <source>
        <dbReference type="Proteomes" id="UP000011135"/>
    </source>
</evidence>
<dbReference type="InterPro" id="IPR036977">
    <property type="entry name" value="DNA_primase_Znf_CHC2"/>
</dbReference>
<keyword evidence="3" id="KW-0808">Transferase</keyword>
<dbReference type="PANTHER" id="PTHR30313">
    <property type="entry name" value="DNA PRIMASE"/>
    <property type="match status" value="1"/>
</dbReference>
<dbReference type="Gene3D" id="3.90.580.10">
    <property type="entry name" value="Zinc finger, CHC2-type domain"/>
    <property type="match status" value="1"/>
</dbReference>
<keyword evidence="8" id="KW-0862">Zinc</keyword>
<proteinExistence type="predicted"/>
<evidence type="ECO:0000256" key="9">
    <source>
        <dbReference type="ARBA" id="ARBA00023163"/>
    </source>
</evidence>
<keyword evidence="4" id="KW-0548">Nucleotidyltransferase</keyword>
<dbReference type="InterPro" id="IPR034154">
    <property type="entry name" value="TOPRIM_DnaG/twinkle"/>
</dbReference>
<dbReference type="SUPFAM" id="SSF52540">
    <property type="entry name" value="P-loop containing nucleoside triphosphate hydrolases"/>
    <property type="match status" value="1"/>
</dbReference>
<evidence type="ECO:0000256" key="1">
    <source>
        <dbReference type="ARBA" id="ARBA00022478"/>
    </source>
</evidence>
<dbReference type="SMART" id="SM00493">
    <property type="entry name" value="TOPRIM"/>
    <property type="match status" value="1"/>
</dbReference>
<name>L8JL19_9BACT</name>
<evidence type="ECO:0000259" key="10">
    <source>
        <dbReference type="SMART" id="SM00400"/>
    </source>
</evidence>
<keyword evidence="6" id="KW-0479">Metal-binding</keyword>
<protein>
    <submittedName>
        <fullName evidence="12">DNA primase</fullName>
    </submittedName>
</protein>
<dbReference type="PANTHER" id="PTHR30313:SF2">
    <property type="entry name" value="DNA PRIMASE"/>
    <property type="match status" value="1"/>
</dbReference>
<dbReference type="InterPro" id="IPR027417">
    <property type="entry name" value="P-loop_NTPase"/>
</dbReference>
<comment type="caution">
    <text evidence="12">The sequence shown here is derived from an EMBL/GenBank/DDBJ whole genome shotgun (WGS) entry which is preliminary data.</text>
</comment>
<dbReference type="SUPFAM" id="SSF56731">
    <property type="entry name" value="DNA primase core"/>
    <property type="match status" value="1"/>
</dbReference>
<dbReference type="eggNOG" id="COG0630">
    <property type="taxonomic scope" value="Bacteria"/>
</dbReference>
<dbReference type="PATRIC" id="fig|1237149.3.peg.5750"/>
<dbReference type="GO" id="GO:0000428">
    <property type="term" value="C:DNA-directed RNA polymerase complex"/>
    <property type="evidence" value="ECO:0007669"/>
    <property type="project" value="UniProtKB-KW"/>
</dbReference>
<dbReference type="GO" id="GO:0006269">
    <property type="term" value="P:DNA replication, synthesis of primer"/>
    <property type="evidence" value="ECO:0007669"/>
    <property type="project" value="UniProtKB-KW"/>
</dbReference>
<dbReference type="RefSeq" id="WP_009583580.1">
    <property type="nucleotide sequence ID" value="NZ_AMZN01000134.1"/>
</dbReference>
<dbReference type="STRING" id="1237149.C900_00681"/>
<dbReference type="InterPro" id="IPR050219">
    <property type="entry name" value="DnaG_primase"/>
</dbReference>
<dbReference type="GO" id="GO:1990077">
    <property type="term" value="C:primosome complex"/>
    <property type="evidence" value="ECO:0007669"/>
    <property type="project" value="UniProtKB-KW"/>
</dbReference>
<evidence type="ECO:0000256" key="7">
    <source>
        <dbReference type="ARBA" id="ARBA00022771"/>
    </source>
</evidence>
<dbReference type="InterPro" id="IPR002694">
    <property type="entry name" value="Znf_CHC2"/>
</dbReference>
<gene>
    <name evidence="12" type="ORF">C900_00681</name>
</gene>